<dbReference type="SUPFAM" id="SSF56672">
    <property type="entry name" value="DNA/RNA polymerases"/>
    <property type="match status" value="1"/>
</dbReference>
<feature type="region of interest" description="Disordered" evidence="1">
    <location>
        <begin position="381"/>
        <end position="424"/>
    </location>
</feature>
<dbReference type="Proteomes" id="UP000094819">
    <property type="component" value="Unassembled WGS sequence"/>
</dbReference>
<dbReference type="CDD" id="cd01647">
    <property type="entry name" value="RT_LTR"/>
    <property type="match status" value="1"/>
</dbReference>
<dbReference type="Gene3D" id="2.40.70.10">
    <property type="entry name" value="Acid Proteases"/>
    <property type="match status" value="1"/>
</dbReference>
<evidence type="ECO:0000313" key="4">
    <source>
        <dbReference type="EMBL" id="ODN97495.1"/>
    </source>
</evidence>
<name>A0A1E3I5Q6_9TREE</name>
<dbReference type="AlphaFoldDB" id="A0A1E3I5Q6"/>
<evidence type="ECO:0000313" key="5">
    <source>
        <dbReference type="Proteomes" id="UP000094819"/>
    </source>
</evidence>
<feature type="region of interest" description="Disordered" evidence="1">
    <location>
        <begin position="1"/>
        <end position="142"/>
    </location>
</feature>
<feature type="compositionally biased region" description="Pro residues" evidence="1">
    <location>
        <begin position="79"/>
        <end position="95"/>
    </location>
</feature>
<organism evidence="3 5">
    <name type="scientific">Cryptococcus wingfieldii CBS 7118</name>
    <dbReference type="NCBI Taxonomy" id="1295528"/>
    <lineage>
        <taxon>Eukaryota</taxon>
        <taxon>Fungi</taxon>
        <taxon>Dikarya</taxon>
        <taxon>Basidiomycota</taxon>
        <taxon>Agaricomycotina</taxon>
        <taxon>Tremellomycetes</taxon>
        <taxon>Tremellales</taxon>
        <taxon>Cryptococcaceae</taxon>
        <taxon>Cryptococcus</taxon>
    </lineage>
</organism>
<dbReference type="RefSeq" id="XP_019032097.1">
    <property type="nucleotide sequence ID" value="XM_019176184.1"/>
</dbReference>
<dbReference type="InterPro" id="IPR043502">
    <property type="entry name" value="DNA/RNA_pol_sf"/>
</dbReference>
<dbReference type="EMBL" id="AWGH01000010">
    <property type="protein sequence ID" value="ODN97495.1"/>
    <property type="molecule type" value="Genomic_DNA"/>
</dbReference>
<dbReference type="InterPro" id="IPR000477">
    <property type="entry name" value="RT_dom"/>
</dbReference>
<dbReference type="GeneID" id="30193275"/>
<keyword evidence="5" id="KW-1185">Reference proteome</keyword>
<feature type="compositionally biased region" description="Polar residues" evidence="1">
    <location>
        <begin position="381"/>
        <end position="391"/>
    </location>
</feature>
<protein>
    <recommendedName>
        <fullName evidence="2">Reverse transcriptase domain-containing protein</fullName>
    </recommendedName>
</protein>
<dbReference type="Gene3D" id="3.10.10.10">
    <property type="entry name" value="HIV Type 1 Reverse Transcriptase, subunit A, domain 1"/>
    <property type="match status" value="1"/>
</dbReference>
<gene>
    <name evidence="4" type="ORF">L198_04062</name>
    <name evidence="3" type="ORF">L198_07659</name>
</gene>
<dbReference type="RefSeq" id="XP_019028415.1">
    <property type="nucleotide sequence ID" value="XM_019179647.1"/>
</dbReference>
<sequence>MAPATRSGPPPAPAHSGAATTDSSLTSLTDSVEAGGLSQAQSQAGPSLIPADQLSQVSHLGDPDVPQSSPNEDEATPSPLSPPAQPPIPASPPLAIPSTTANANAPMALPVNQSAQTEIEDHQPPPASTPQATSGSRAADHPTQLPARATSLAPSDTPSSWHSDLQILSQNQALLTRLLHSMHEQNVVRPQSIPASSTPPANDPTLQTSFERRRRLRPADLSKFGGSDTEDVDTWLEKLTAALEHADYPESELLTNLPFLLEGKALDWFTDLGSVRRDYQTWDEWRVVFKNAFRIPDFEGVMRRKCIARRLLPFESFADYFDAKRRLQRWVYPEGTSSKDLITDMVEGIPLAMRALIKASTPPGSSLDDFRCIMLDLQPSLRSQFPSPSTKPSRPQNGGQPQRPPTDQGRQFQQPRTGPPPSACKACGEWHWREFCPLNNQRSANGSSPGFYGRQNNGQNEHQRQDGMGRNFVGSGSNGISRPSNNRYPDHQQGMRPAQSHSQGNGNFNRAPQHPRASLNVVTAHPSTSADAGSVSSGNHRAADVLPEGTPHNAETTAPSDVLDLVAEPFEHVDKTLTYAYGRFGTDKEGSALHRVIIDSGASITVLNADYADQHLAAYARHPLPANFQLSGMASLASAFYIHASMQFVDTDGQDITLEANFFLAKTESANIILGNDVLLPLGARIDLDLLLLSFRDMRGAIPITASIKEFPSQTSDEPTPVSSSTDPAPYPAFRLKNPAIVYPGHRHRAEVVVGELPPTDAYLLEPLHLGEYLHVARSVGSAASPAHFVMIIDSGKKPIVLGTHRKLGRPTPAISAKALPQANAVNHTDQTPRPWESDDPSMEDDQFPLRDIQLNPELSPDQRKAFEKVILYNKDAFGYGSRPIGSTTLATMSIPTGDAPPVSSPPYRASPQGREIIDTAMAELLEHGIIQESESPWASPAIIVQQKGKSRFCIDYRKVNSFTTPDQYPLPTVDEILSQFAGMKYFSTFDANRGFHQIPLDDDARAKSAFRTHQGLHE</sequence>
<accession>A0A1E3I5Q6</accession>
<dbReference type="EMBL" id="AWGH01000038">
    <property type="protein sequence ID" value="ODN83960.1"/>
    <property type="molecule type" value="Genomic_DNA"/>
</dbReference>
<feature type="compositionally biased region" description="Low complexity" evidence="1">
    <location>
        <begin position="392"/>
        <end position="401"/>
    </location>
</feature>
<dbReference type="InterPro" id="IPR021109">
    <property type="entry name" value="Peptidase_aspartic_dom_sf"/>
</dbReference>
<dbReference type="GeneID" id="30196870"/>
<dbReference type="PANTHER" id="PTHR24559">
    <property type="entry name" value="TRANSPOSON TY3-I GAG-POL POLYPROTEIN"/>
    <property type="match status" value="1"/>
</dbReference>
<feature type="compositionally biased region" description="Acidic residues" evidence="1">
    <location>
        <begin position="838"/>
        <end position="847"/>
    </location>
</feature>
<dbReference type="Gene3D" id="3.30.70.270">
    <property type="match status" value="1"/>
</dbReference>
<reference evidence="3 5" key="1">
    <citation type="submission" date="2016-06" db="EMBL/GenBank/DDBJ databases">
        <title>Evolution of pathogenesis and genome organization in the Tremellales.</title>
        <authorList>
            <person name="Cuomo C."/>
            <person name="Litvintseva A."/>
            <person name="Heitman J."/>
            <person name="Chen Y."/>
            <person name="Sun S."/>
            <person name="Springer D."/>
            <person name="Dromer F."/>
            <person name="Young S."/>
            <person name="Zeng Q."/>
            <person name="Chapman S."/>
            <person name="Gujja S."/>
            <person name="Saif S."/>
            <person name="Birren B."/>
        </authorList>
    </citation>
    <scope>NUCLEOTIDE SEQUENCE [LARGE SCALE GENOMIC DNA]</scope>
    <source>
        <strain evidence="3 5">CBS 7118</strain>
    </source>
</reference>
<dbReference type="InterPro" id="IPR053134">
    <property type="entry name" value="RNA-dir_DNA_polymerase"/>
</dbReference>
<feature type="compositionally biased region" description="Polar residues" evidence="1">
    <location>
        <begin position="446"/>
        <end position="460"/>
    </location>
</feature>
<dbReference type="OrthoDB" id="2594560at2759"/>
<dbReference type="Pfam" id="PF00078">
    <property type="entry name" value="RVT_1"/>
    <property type="match status" value="1"/>
</dbReference>
<evidence type="ECO:0000313" key="3">
    <source>
        <dbReference type="EMBL" id="ODN83960.1"/>
    </source>
</evidence>
<evidence type="ECO:0000259" key="2">
    <source>
        <dbReference type="Pfam" id="PF00078"/>
    </source>
</evidence>
<dbReference type="CDD" id="cd00303">
    <property type="entry name" value="retropepsin_like"/>
    <property type="match status" value="1"/>
</dbReference>
<feature type="compositionally biased region" description="Low complexity" evidence="1">
    <location>
        <begin position="14"/>
        <end position="31"/>
    </location>
</feature>
<feature type="region of interest" description="Disordered" evidence="1">
    <location>
        <begin position="187"/>
        <end position="209"/>
    </location>
</feature>
<feature type="compositionally biased region" description="Polar residues" evidence="1">
    <location>
        <begin position="499"/>
        <end position="510"/>
    </location>
</feature>
<proteinExistence type="predicted"/>
<feature type="compositionally biased region" description="Polar residues" evidence="1">
    <location>
        <begin position="193"/>
        <end position="209"/>
    </location>
</feature>
<feature type="region of interest" description="Disordered" evidence="1">
    <location>
        <begin position="446"/>
        <end position="557"/>
    </location>
</feature>
<feature type="compositionally biased region" description="Polar residues" evidence="1">
    <location>
        <begin position="525"/>
        <end position="539"/>
    </location>
</feature>
<dbReference type="InterPro" id="IPR043128">
    <property type="entry name" value="Rev_trsase/Diguanyl_cyclase"/>
</dbReference>
<feature type="domain" description="Reverse transcriptase" evidence="2">
    <location>
        <begin position="948"/>
        <end position="1014"/>
    </location>
</feature>
<feature type="compositionally biased region" description="Polar residues" evidence="1">
    <location>
        <begin position="474"/>
        <end position="487"/>
    </location>
</feature>
<evidence type="ECO:0000256" key="1">
    <source>
        <dbReference type="SAM" id="MobiDB-lite"/>
    </source>
</evidence>
<comment type="caution">
    <text evidence="3">The sequence shown here is derived from an EMBL/GenBank/DDBJ whole genome shotgun (WGS) entry which is preliminary data.</text>
</comment>
<feature type="region of interest" description="Disordered" evidence="1">
    <location>
        <begin position="816"/>
        <end position="847"/>
    </location>
</feature>
<dbReference type="PANTHER" id="PTHR24559:SF444">
    <property type="entry name" value="REVERSE TRANSCRIPTASE DOMAIN-CONTAINING PROTEIN"/>
    <property type="match status" value="1"/>
</dbReference>